<dbReference type="Proteomes" id="UP000241899">
    <property type="component" value="Unassembled WGS sequence"/>
</dbReference>
<organism evidence="2 3">
    <name type="scientific">Phaeovulum veldkampii DSM 11550</name>
    <dbReference type="NCBI Taxonomy" id="1185920"/>
    <lineage>
        <taxon>Bacteria</taxon>
        <taxon>Pseudomonadati</taxon>
        <taxon>Pseudomonadota</taxon>
        <taxon>Alphaproteobacteria</taxon>
        <taxon>Rhodobacterales</taxon>
        <taxon>Paracoccaceae</taxon>
        <taxon>Phaeovulum</taxon>
    </lineage>
</organism>
<sequence>MTRTIIRSAVLLGLGLTLTACAQHNPAQANCFNFRDAPARGATATTTISTMGAAVTRRDTACDFVMLGASG</sequence>
<comment type="caution">
    <text evidence="2">The sequence shown here is derived from an EMBL/GenBank/DDBJ whole genome shotgun (WGS) entry which is preliminary data.</text>
</comment>
<evidence type="ECO:0000256" key="1">
    <source>
        <dbReference type="SAM" id="SignalP"/>
    </source>
</evidence>
<evidence type="ECO:0000313" key="3">
    <source>
        <dbReference type="Proteomes" id="UP000241899"/>
    </source>
</evidence>
<feature type="chain" id="PRO_5015550777" evidence="1">
    <location>
        <begin position="23"/>
        <end position="71"/>
    </location>
</feature>
<dbReference type="AlphaFoldDB" id="A0A2T4J811"/>
<dbReference type="OrthoDB" id="7870099at2"/>
<dbReference type="PROSITE" id="PS51257">
    <property type="entry name" value="PROKAR_LIPOPROTEIN"/>
    <property type="match status" value="1"/>
</dbReference>
<keyword evidence="1" id="KW-0732">Signal</keyword>
<evidence type="ECO:0000313" key="2">
    <source>
        <dbReference type="EMBL" id="PTE14046.1"/>
    </source>
</evidence>
<proteinExistence type="predicted"/>
<reference evidence="2 3" key="1">
    <citation type="submission" date="2018-03" db="EMBL/GenBank/DDBJ databases">
        <title>Rhodobacter veldkampii.</title>
        <authorList>
            <person name="Meyer T.E."/>
            <person name="Miller S."/>
            <person name="Lodha T."/>
            <person name="Gandham S."/>
            <person name="Chintalapati S."/>
            <person name="Chintalapati V.R."/>
        </authorList>
    </citation>
    <scope>NUCLEOTIDE SEQUENCE [LARGE SCALE GENOMIC DNA]</scope>
    <source>
        <strain evidence="2 3">DSM 11550</strain>
    </source>
</reference>
<gene>
    <name evidence="2" type="ORF">C5F46_15100</name>
</gene>
<dbReference type="EMBL" id="PZKF01000064">
    <property type="protein sequence ID" value="PTE14046.1"/>
    <property type="molecule type" value="Genomic_DNA"/>
</dbReference>
<protein>
    <submittedName>
        <fullName evidence="2">Uncharacterized protein</fullName>
    </submittedName>
</protein>
<dbReference type="RefSeq" id="WP_107326155.1">
    <property type="nucleotide sequence ID" value="NZ_NHSP01000035.1"/>
</dbReference>
<keyword evidence="3" id="KW-1185">Reference proteome</keyword>
<accession>A0A2T4J811</accession>
<feature type="signal peptide" evidence="1">
    <location>
        <begin position="1"/>
        <end position="22"/>
    </location>
</feature>
<name>A0A2T4J811_9RHOB</name>